<organism evidence="3 4">
    <name type="scientific">Mollisia scopiformis</name>
    <name type="common">Conifer needle endophyte fungus</name>
    <name type="synonym">Phialocephala scopiformis</name>
    <dbReference type="NCBI Taxonomy" id="149040"/>
    <lineage>
        <taxon>Eukaryota</taxon>
        <taxon>Fungi</taxon>
        <taxon>Dikarya</taxon>
        <taxon>Ascomycota</taxon>
        <taxon>Pezizomycotina</taxon>
        <taxon>Leotiomycetes</taxon>
        <taxon>Helotiales</taxon>
        <taxon>Mollisiaceae</taxon>
        <taxon>Mollisia</taxon>
    </lineage>
</organism>
<comment type="similarity">
    <text evidence="1">Belongs to the ustYa family.</text>
</comment>
<dbReference type="InParanoid" id="A0A194XG86"/>
<gene>
    <name evidence="3" type="ORF">LY89DRAFT_667145</name>
</gene>
<dbReference type="PANTHER" id="PTHR33365:SF6">
    <property type="entry name" value="OXIDASE USTYA"/>
    <property type="match status" value="1"/>
</dbReference>
<keyword evidence="2" id="KW-1133">Transmembrane helix</keyword>
<protein>
    <submittedName>
        <fullName evidence="3">Uncharacterized protein</fullName>
    </submittedName>
</protein>
<keyword evidence="2" id="KW-0472">Membrane</keyword>
<dbReference type="AlphaFoldDB" id="A0A194XG86"/>
<feature type="transmembrane region" description="Helical" evidence="2">
    <location>
        <begin position="33"/>
        <end position="58"/>
    </location>
</feature>
<dbReference type="GO" id="GO:0043386">
    <property type="term" value="P:mycotoxin biosynthetic process"/>
    <property type="evidence" value="ECO:0007669"/>
    <property type="project" value="InterPro"/>
</dbReference>
<dbReference type="RefSeq" id="XP_018073506.1">
    <property type="nucleotide sequence ID" value="XM_018212956.1"/>
</dbReference>
<dbReference type="OrthoDB" id="3687641at2759"/>
<evidence type="ECO:0000256" key="2">
    <source>
        <dbReference type="SAM" id="Phobius"/>
    </source>
</evidence>
<dbReference type="InterPro" id="IPR021765">
    <property type="entry name" value="UstYa-like"/>
</dbReference>
<evidence type="ECO:0000256" key="1">
    <source>
        <dbReference type="ARBA" id="ARBA00035112"/>
    </source>
</evidence>
<keyword evidence="4" id="KW-1185">Reference proteome</keyword>
<sequence length="261" mass="30569">MKPSMEENRLLEDMNEEDYEIEFPPRHSNRSTWTFRSILTCSLLILSISINIFQCWYFQNFASERSKHAGVTGGISRNFVTNTEWSSDNTTHADMLWTELSPDTGMVVVDADYSQKMGLYRTQPFPWDQSKNIYMLEGYHSLHCLMYIYRALREFEQGIPQTTPMHHHIHCLDALRENAICSADDTLRPAGSGQATPLVPEKQPRKQCRDWNQLERWAVENSACFKRYPDDDPKHRTLEEWRNCPENSQFMPLVNKFFNGS</sequence>
<keyword evidence="2" id="KW-0812">Transmembrane</keyword>
<dbReference type="EMBL" id="KQ947411">
    <property type="protein sequence ID" value="KUJ19151.1"/>
    <property type="molecule type" value="Genomic_DNA"/>
</dbReference>
<dbReference type="Pfam" id="PF11807">
    <property type="entry name" value="UstYa"/>
    <property type="match status" value="1"/>
</dbReference>
<accession>A0A194XG86</accession>
<dbReference type="STRING" id="149040.A0A194XG86"/>
<evidence type="ECO:0000313" key="3">
    <source>
        <dbReference type="EMBL" id="KUJ19151.1"/>
    </source>
</evidence>
<dbReference type="KEGG" id="psco:LY89DRAFT_667145"/>
<dbReference type="Proteomes" id="UP000070700">
    <property type="component" value="Unassembled WGS sequence"/>
</dbReference>
<reference evidence="3 4" key="1">
    <citation type="submission" date="2015-10" db="EMBL/GenBank/DDBJ databases">
        <title>Full genome of DAOMC 229536 Phialocephala scopiformis, a fungal endophyte of spruce producing the potent anti-insectan compound rugulosin.</title>
        <authorList>
            <consortium name="DOE Joint Genome Institute"/>
            <person name="Walker A.K."/>
            <person name="Frasz S.L."/>
            <person name="Seifert K.A."/>
            <person name="Miller J.D."/>
            <person name="Mondo S.J."/>
            <person name="Labutti K."/>
            <person name="Lipzen A."/>
            <person name="Dockter R."/>
            <person name="Kennedy M."/>
            <person name="Grigoriev I.V."/>
            <person name="Spatafora J.W."/>
        </authorList>
    </citation>
    <scope>NUCLEOTIDE SEQUENCE [LARGE SCALE GENOMIC DNA]</scope>
    <source>
        <strain evidence="3 4">CBS 120377</strain>
    </source>
</reference>
<evidence type="ECO:0000313" key="4">
    <source>
        <dbReference type="Proteomes" id="UP000070700"/>
    </source>
</evidence>
<dbReference type="GeneID" id="28822682"/>
<proteinExistence type="inferred from homology"/>
<dbReference type="PANTHER" id="PTHR33365">
    <property type="entry name" value="YALI0B05434P"/>
    <property type="match status" value="1"/>
</dbReference>
<name>A0A194XG86_MOLSC</name>